<name>A0ABP8KRI9_9BACT</name>
<dbReference type="Pfam" id="PF13648">
    <property type="entry name" value="Lipocalin_4"/>
    <property type="match status" value="1"/>
</dbReference>
<sequence length="152" mass="16938">MLLLSLVVVALFVLDSCTKSNDPEPMPVVGAWKLDRIRTSGFTGGFASFNGDNDPAIFDYQDSFNVKADKTFTGTIRTSGRVIDYKGNWEFTNNELSLKDEKGNEDKYTLDNTATPAQLLSKAVAQRDSLRNPTTGRVELVNYSLRLVYTKQ</sequence>
<dbReference type="Proteomes" id="UP001500936">
    <property type="component" value="Unassembled WGS sequence"/>
</dbReference>
<evidence type="ECO:0000313" key="3">
    <source>
        <dbReference type="Proteomes" id="UP001500936"/>
    </source>
</evidence>
<keyword evidence="3" id="KW-1185">Reference proteome</keyword>
<dbReference type="InterPro" id="IPR024311">
    <property type="entry name" value="Lipocalin-like"/>
</dbReference>
<organism evidence="2 3">
    <name type="scientific">Nibrella viscosa</name>
    <dbReference type="NCBI Taxonomy" id="1084524"/>
    <lineage>
        <taxon>Bacteria</taxon>
        <taxon>Pseudomonadati</taxon>
        <taxon>Bacteroidota</taxon>
        <taxon>Cytophagia</taxon>
        <taxon>Cytophagales</taxon>
        <taxon>Spirosomataceae</taxon>
        <taxon>Nibrella</taxon>
    </lineage>
</organism>
<proteinExistence type="predicted"/>
<evidence type="ECO:0000259" key="1">
    <source>
        <dbReference type="Pfam" id="PF13648"/>
    </source>
</evidence>
<reference evidence="3" key="1">
    <citation type="journal article" date="2019" name="Int. J. Syst. Evol. Microbiol.">
        <title>The Global Catalogue of Microorganisms (GCM) 10K type strain sequencing project: providing services to taxonomists for standard genome sequencing and annotation.</title>
        <authorList>
            <consortium name="The Broad Institute Genomics Platform"/>
            <consortium name="The Broad Institute Genome Sequencing Center for Infectious Disease"/>
            <person name="Wu L."/>
            <person name="Ma J."/>
        </authorList>
    </citation>
    <scope>NUCLEOTIDE SEQUENCE [LARGE SCALE GENOMIC DNA]</scope>
    <source>
        <strain evidence="3">JCM 17925</strain>
    </source>
</reference>
<protein>
    <recommendedName>
        <fullName evidence="1">Lipocalin-like domain-containing protein</fullName>
    </recommendedName>
</protein>
<gene>
    <name evidence="2" type="ORF">GCM10023187_42130</name>
</gene>
<dbReference type="EMBL" id="BAABHB010000010">
    <property type="protein sequence ID" value="GAA4413621.1"/>
    <property type="molecule type" value="Genomic_DNA"/>
</dbReference>
<accession>A0ABP8KRI9</accession>
<evidence type="ECO:0000313" key="2">
    <source>
        <dbReference type="EMBL" id="GAA4413621.1"/>
    </source>
</evidence>
<feature type="domain" description="Lipocalin-like" evidence="1">
    <location>
        <begin position="29"/>
        <end position="109"/>
    </location>
</feature>
<comment type="caution">
    <text evidence="2">The sequence shown here is derived from an EMBL/GenBank/DDBJ whole genome shotgun (WGS) entry which is preliminary data.</text>
</comment>